<protein>
    <recommendedName>
        <fullName evidence="1">TniQ domain-containing protein</fullName>
    </recommendedName>
</protein>
<dbReference type="EMBL" id="WNKY01000084">
    <property type="protein sequence ID" value="MTV41941.1"/>
    <property type="molecule type" value="Genomic_DNA"/>
</dbReference>
<name>A0A6L6PTF1_9BURK</name>
<keyword evidence="3" id="KW-1185">Reference proteome</keyword>
<accession>A0A6L6PTF1</accession>
<feature type="domain" description="TniQ" evidence="1">
    <location>
        <begin position="10"/>
        <end position="139"/>
    </location>
</feature>
<dbReference type="OrthoDB" id="9036115at2"/>
<comment type="caution">
    <text evidence="2">The sequence shown here is derived from an EMBL/GenBank/DDBJ whole genome shotgun (WGS) entry which is preliminary data.</text>
</comment>
<evidence type="ECO:0000259" key="1">
    <source>
        <dbReference type="Pfam" id="PF06527"/>
    </source>
</evidence>
<dbReference type="Proteomes" id="UP000475582">
    <property type="component" value="Unassembled WGS sequence"/>
</dbReference>
<evidence type="ECO:0000313" key="3">
    <source>
        <dbReference type="Proteomes" id="UP000475582"/>
    </source>
</evidence>
<gene>
    <name evidence="2" type="ORF">GM676_30790</name>
</gene>
<sequence length="364" mass="40807">MKRTILPNAPIVFDDETAASVLIRAAEANGHTNVYQLLSGTGIKINEPSLKACLIDRERYRHLVRAVGFNDETATRAFKRVDESRNSPRHYGTVTIPDRCFRRDDASTFCAQCLKDRPYWRQLWLIRPFAACIAHKCLLVDRCRNCGRVPSIGRGELARCNHCRASLLLMHGSSIDIDSMSAVQQMLDSGDADALNSVLEFWSALERFDGLKNTPADEYTRLQAAISFSRGEVAAFEHVVTLVAKGLPLMNPRVQLLSFLSGSKSLIRFAEDVISHVSPLVRVGSGDSRLAYLSKSEVCTLLQMPPAKLAQLIRCGQIKWPSGGRRQQRIPSTEIEMYMQGFSQTEIFYVHSAEPYGPLHRHDK</sequence>
<dbReference type="AlphaFoldDB" id="A0A6L6PTF1"/>
<dbReference type="Pfam" id="PF06527">
    <property type="entry name" value="TniQ"/>
    <property type="match status" value="1"/>
</dbReference>
<reference evidence="2 3" key="1">
    <citation type="submission" date="2019-11" db="EMBL/GenBank/DDBJ databases">
        <title>Type strains purchased from KCTC, JCM and DSMZ.</title>
        <authorList>
            <person name="Lu H."/>
        </authorList>
    </citation>
    <scope>NUCLEOTIDE SEQUENCE [LARGE SCALE GENOMIC DNA]</scope>
    <source>
        <strain evidence="2 3">KCTC 22382</strain>
    </source>
</reference>
<dbReference type="RefSeq" id="WP_155468378.1">
    <property type="nucleotide sequence ID" value="NZ_WNKY01000084.1"/>
</dbReference>
<organism evidence="2 3">
    <name type="scientific">Duganella radicis</name>
    <dbReference type="NCBI Taxonomy" id="551988"/>
    <lineage>
        <taxon>Bacteria</taxon>
        <taxon>Pseudomonadati</taxon>
        <taxon>Pseudomonadota</taxon>
        <taxon>Betaproteobacteria</taxon>
        <taxon>Burkholderiales</taxon>
        <taxon>Oxalobacteraceae</taxon>
        <taxon>Telluria group</taxon>
        <taxon>Duganella</taxon>
    </lineage>
</organism>
<proteinExistence type="predicted"/>
<evidence type="ECO:0000313" key="2">
    <source>
        <dbReference type="EMBL" id="MTV41941.1"/>
    </source>
</evidence>
<dbReference type="InterPro" id="IPR009492">
    <property type="entry name" value="TniQ"/>
</dbReference>